<dbReference type="InterPro" id="IPR027417">
    <property type="entry name" value="P-loop_NTPase"/>
</dbReference>
<protein>
    <submittedName>
        <fullName evidence="11">ABC transporter ATP-binding protein</fullName>
    </submittedName>
</protein>
<dbReference type="GO" id="GO:0005524">
    <property type="term" value="F:ATP binding"/>
    <property type="evidence" value="ECO:0007669"/>
    <property type="project" value="UniProtKB-KW"/>
</dbReference>
<evidence type="ECO:0000256" key="4">
    <source>
        <dbReference type="ARBA" id="ARBA00022496"/>
    </source>
</evidence>
<dbReference type="CDD" id="cd03214">
    <property type="entry name" value="ABC_Iron-Siderophores_B12_Hemin"/>
    <property type="match status" value="1"/>
</dbReference>
<sequence>MAPPTIPAPDGASANALLVRDLTVRYGRKPPVINQLTLKPVLPGVVTALLGPNGCGKSTLLRALAGLVPALGQVWLGGQDFGALAPAQRARECAYLPQSLPPPIHLQVLEAVMVARRAGSTLSAGEAMAQSLAMLEKLGIGALAGCWLDELSGGQRQLVGLAQALVRQPRMLLLDEPLSALDLRHQVAVMEAVRAETAARTMVTLIVMHDLNIALQRADDGIYLKKGALVAQGPLCSVTTPAVLEEVYGVRSSVHLPEGGRPHIMVEGVA</sequence>
<dbReference type="EMBL" id="CP038231">
    <property type="protein sequence ID" value="QDH13928.1"/>
    <property type="molecule type" value="Genomic_DNA"/>
</dbReference>
<evidence type="ECO:0000256" key="2">
    <source>
        <dbReference type="ARBA" id="ARBA00022448"/>
    </source>
</evidence>
<keyword evidence="3" id="KW-1003">Cell membrane</keyword>
<evidence type="ECO:0000259" key="10">
    <source>
        <dbReference type="PROSITE" id="PS50893"/>
    </source>
</evidence>
<dbReference type="Proteomes" id="UP000318709">
    <property type="component" value="Chromosome"/>
</dbReference>
<keyword evidence="2" id="KW-0813">Transport</keyword>
<dbReference type="RefSeq" id="WP_141443635.1">
    <property type="nucleotide sequence ID" value="NZ_CP038231.1"/>
</dbReference>
<comment type="subcellular location">
    <subcellularLocation>
        <location evidence="1">Cell membrane</location>
        <topology evidence="1">Peripheral membrane protein</topology>
    </subcellularLocation>
</comment>
<dbReference type="Gene3D" id="3.40.50.300">
    <property type="entry name" value="P-loop containing nucleotide triphosphate hydrolases"/>
    <property type="match status" value="1"/>
</dbReference>
<reference evidence="11 12" key="1">
    <citation type="submission" date="2019-03" db="EMBL/GenBank/DDBJ databases">
        <title>The complete genome sequence of Swingsia_sp. F3b2 LMG30590(T).</title>
        <authorList>
            <person name="Chua K.-O."/>
            <person name="Chan K.-G."/>
            <person name="See-Too W.-S."/>
        </authorList>
    </citation>
    <scope>NUCLEOTIDE SEQUENCE [LARGE SCALE GENOMIC DNA]</scope>
    <source>
        <strain evidence="11 12">F3b2</strain>
    </source>
</reference>
<evidence type="ECO:0000256" key="6">
    <source>
        <dbReference type="ARBA" id="ARBA00022840"/>
    </source>
</evidence>
<dbReference type="OrthoDB" id="9806726at2"/>
<dbReference type="InterPro" id="IPR003593">
    <property type="entry name" value="AAA+_ATPase"/>
</dbReference>
<evidence type="ECO:0000256" key="8">
    <source>
        <dbReference type="ARBA" id="ARBA00023065"/>
    </source>
</evidence>
<dbReference type="GO" id="GO:0016887">
    <property type="term" value="F:ATP hydrolysis activity"/>
    <property type="evidence" value="ECO:0007669"/>
    <property type="project" value="InterPro"/>
</dbReference>
<dbReference type="PANTHER" id="PTHR42771:SF7">
    <property type="entry name" value="ABC-TYPE COBALAMIN_FE3+-SIDEROPHORES TRANSPORT SYSTEM, ATPASE COMPONENT"/>
    <property type="match status" value="1"/>
</dbReference>
<keyword evidence="9" id="KW-0472">Membrane</keyword>
<dbReference type="InterPro" id="IPR003439">
    <property type="entry name" value="ABC_transporter-like_ATP-bd"/>
</dbReference>
<evidence type="ECO:0000256" key="3">
    <source>
        <dbReference type="ARBA" id="ARBA00022475"/>
    </source>
</evidence>
<evidence type="ECO:0000256" key="9">
    <source>
        <dbReference type="ARBA" id="ARBA00023136"/>
    </source>
</evidence>
<dbReference type="SMART" id="SM00382">
    <property type="entry name" value="AAA"/>
    <property type="match status" value="1"/>
</dbReference>
<evidence type="ECO:0000256" key="5">
    <source>
        <dbReference type="ARBA" id="ARBA00022741"/>
    </source>
</evidence>
<dbReference type="AlphaFoldDB" id="A0A4Y6UBI1"/>
<accession>A0A4Y6UBI1</accession>
<proteinExistence type="predicted"/>
<dbReference type="InterPro" id="IPR051535">
    <property type="entry name" value="Siderophore_ABC-ATPase"/>
</dbReference>
<keyword evidence="7" id="KW-0408">Iron</keyword>
<evidence type="ECO:0000256" key="1">
    <source>
        <dbReference type="ARBA" id="ARBA00004202"/>
    </source>
</evidence>
<evidence type="ECO:0000313" key="12">
    <source>
        <dbReference type="Proteomes" id="UP000318709"/>
    </source>
</evidence>
<name>A0A4Y6UBI1_9PROT</name>
<keyword evidence="6 11" id="KW-0067">ATP-binding</keyword>
<keyword evidence="5" id="KW-0547">Nucleotide-binding</keyword>
<dbReference type="GO" id="GO:0005886">
    <property type="term" value="C:plasma membrane"/>
    <property type="evidence" value="ECO:0007669"/>
    <property type="project" value="UniProtKB-SubCell"/>
</dbReference>
<dbReference type="PROSITE" id="PS50893">
    <property type="entry name" value="ABC_TRANSPORTER_2"/>
    <property type="match status" value="1"/>
</dbReference>
<evidence type="ECO:0000313" key="11">
    <source>
        <dbReference type="EMBL" id="QDH13928.1"/>
    </source>
</evidence>
<organism evidence="11 12">
    <name type="scientific">Formicincola oecophyllae</name>
    <dbReference type="NCBI Taxonomy" id="2558361"/>
    <lineage>
        <taxon>Bacteria</taxon>
        <taxon>Pseudomonadati</taxon>
        <taxon>Pseudomonadota</taxon>
        <taxon>Alphaproteobacteria</taxon>
        <taxon>Acetobacterales</taxon>
        <taxon>Acetobacteraceae</taxon>
        <taxon>Formicincola</taxon>
    </lineage>
</organism>
<dbReference type="KEGG" id="swf:E3E12_06730"/>
<dbReference type="GO" id="GO:0006826">
    <property type="term" value="P:iron ion transport"/>
    <property type="evidence" value="ECO:0007669"/>
    <property type="project" value="UniProtKB-KW"/>
</dbReference>
<dbReference type="SUPFAM" id="SSF52540">
    <property type="entry name" value="P-loop containing nucleoside triphosphate hydrolases"/>
    <property type="match status" value="1"/>
</dbReference>
<dbReference type="InterPro" id="IPR017871">
    <property type="entry name" value="ABC_transporter-like_CS"/>
</dbReference>
<gene>
    <name evidence="11" type="ORF">E3E12_06730</name>
</gene>
<dbReference type="PROSITE" id="PS00211">
    <property type="entry name" value="ABC_TRANSPORTER_1"/>
    <property type="match status" value="1"/>
</dbReference>
<feature type="domain" description="ABC transporter" evidence="10">
    <location>
        <begin position="17"/>
        <end position="251"/>
    </location>
</feature>
<dbReference type="PANTHER" id="PTHR42771">
    <property type="entry name" value="IRON(3+)-HYDROXAMATE IMPORT ATP-BINDING PROTEIN FHUC"/>
    <property type="match status" value="1"/>
</dbReference>
<dbReference type="Pfam" id="PF00005">
    <property type="entry name" value="ABC_tran"/>
    <property type="match status" value="1"/>
</dbReference>
<evidence type="ECO:0000256" key="7">
    <source>
        <dbReference type="ARBA" id="ARBA00023004"/>
    </source>
</evidence>
<keyword evidence="4" id="KW-0410">Iron transport</keyword>
<keyword evidence="8" id="KW-0406">Ion transport</keyword>
<keyword evidence="12" id="KW-1185">Reference proteome</keyword>